<keyword evidence="1" id="KW-1133">Transmembrane helix</keyword>
<gene>
    <name evidence="2" type="ORF">PL11_001085</name>
</gene>
<keyword evidence="1" id="KW-0812">Transmembrane</keyword>
<dbReference type="eggNOG" id="ENOG5030APJ">
    <property type="taxonomic scope" value="Bacteria"/>
</dbReference>
<evidence type="ECO:0000313" key="3">
    <source>
        <dbReference type="Proteomes" id="UP000030361"/>
    </source>
</evidence>
<dbReference type="AlphaFoldDB" id="A0A1S6QKZ0"/>
<proteinExistence type="predicted"/>
<dbReference type="KEGG" id="lcu:PL11_001085"/>
<reference evidence="2 3" key="1">
    <citation type="journal article" date="2015" name="Genome Announc.">
        <title>Genome Sequence of Lactobacillus curieae CCTCC M 2011381T, a Novel Producer of Gamma-aminobutyric Acid.</title>
        <authorList>
            <person name="Wang Y."/>
            <person name="Wang Y."/>
            <person name="Lang C."/>
            <person name="Wei D."/>
            <person name="Xu P."/>
            <person name="Xie J."/>
        </authorList>
    </citation>
    <scope>NUCLEOTIDE SEQUENCE [LARGE SCALE GENOMIC DNA]</scope>
    <source>
        <strain evidence="2 3">CCTCC M 2011381</strain>
    </source>
</reference>
<keyword evidence="3" id="KW-1185">Reference proteome</keyword>
<feature type="transmembrane region" description="Helical" evidence="1">
    <location>
        <begin position="35"/>
        <end position="57"/>
    </location>
</feature>
<name>A0A1S6QKZ0_9LACO</name>
<keyword evidence="1" id="KW-0472">Membrane</keyword>
<feature type="transmembrane region" description="Helical" evidence="1">
    <location>
        <begin position="7"/>
        <end position="29"/>
    </location>
</feature>
<evidence type="ECO:0000313" key="2">
    <source>
        <dbReference type="EMBL" id="AQW22288.1"/>
    </source>
</evidence>
<evidence type="ECO:0000256" key="1">
    <source>
        <dbReference type="SAM" id="Phobius"/>
    </source>
</evidence>
<protein>
    <submittedName>
        <fullName evidence="2">Uncharacterized protein</fullName>
    </submittedName>
</protein>
<accession>A0A1S6QKZ0</accession>
<dbReference type="Proteomes" id="UP000030361">
    <property type="component" value="Chromosome"/>
</dbReference>
<dbReference type="EMBL" id="CP018906">
    <property type="protein sequence ID" value="AQW22288.1"/>
    <property type="molecule type" value="Genomic_DNA"/>
</dbReference>
<sequence>MGFTPTLIFADICLIISIGIGLLIQANNFPNNVKIGLIILAGIFLIISISINAVSAVKRRNERK</sequence>
<organism evidence="2 3">
    <name type="scientific">Lentilactobacillus curieae</name>
    <dbReference type="NCBI Taxonomy" id="1138822"/>
    <lineage>
        <taxon>Bacteria</taxon>
        <taxon>Bacillati</taxon>
        <taxon>Bacillota</taxon>
        <taxon>Bacilli</taxon>
        <taxon>Lactobacillales</taxon>
        <taxon>Lactobacillaceae</taxon>
        <taxon>Lentilactobacillus</taxon>
    </lineage>
</organism>